<sequence length="84" mass="9939">MDSGTRTIDLNRYLLLNDNQPYSIEIDSKHEVKSFYVFFTPGYVDHAVTDMIGSEDWLLDNPFYSSSHVELIDKTYLERRYRVP</sequence>
<protein>
    <submittedName>
        <fullName evidence="1">Uncharacterized protein</fullName>
    </submittedName>
</protein>
<evidence type="ECO:0000313" key="2">
    <source>
        <dbReference type="Proteomes" id="UP001229209"/>
    </source>
</evidence>
<proteinExistence type="predicted"/>
<dbReference type="Proteomes" id="UP001229209">
    <property type="component" value="Unassembled WGS sequence"/>
</dbReference>
<dbReference type="RefSeq" id="WP_306954960.1">
    <property type="nucleotide sequence ID" value="NZ_JAURUO010000012.1"/>
</dbReference>
<name>A0ABT9LY73_9BACL</name>
<comment type="caution">
    <text evidence="1">The sequence shown here is derived from an EMBL/GenBank/DDBJ whole genome shotgun (WGS) entry which is preliminary data.</text>
</comment>
<dbReference type="EMBL" id="JAURUO010000012">
    <property type="protein sequence ID" value="MDP9729220.1"/>
    <property type="molecule type" value="Genomic_DNA"/>
</dbReference>
<reference evidence="1 2" key="1">
    <citation type="submission" date="2023-07" db="EMBL/GenBank/DDBJ databases">
        <title>Genomic Encyclopedia of Type Strains, Phase IV (KMG-IV): sequencing the most valuable type-strain genomes for metagenomic binning, comparative biology and taxonomic classification.</title>
        <authorList>
            <person name="Goeker M."/>
        </authorList>
    </citation>
    <scope>NUCLEOTIDE SEQUENCE [LARGE SCALE GENOMIC DNA]</scope>
    <source>
        <strain evidence="1 2">DSM 25924</strain>
    </source>
</reference>
<keyword evidence="2" id="KW-1185">Reference proteome</keyword>
<organism evidence="1 2">
    <name type="scientific">Alicyclobacillus tolerans</name>
    <dbReference type="NCBI Taxonomy" id="90970"/>
    <lineage>
        <taxon>Bacteria</taxon>
        <taxon>Bacillati</taxon>
        <taxon>Bacillota</taxon>
        <taxon>Bacilli</taxon>
        <taxon>Bacillales</taxon>
        <taxon>Alicyclobacillaceae</taxon>
        <taxon>Alicyclobacillus</taxon>
    </lineage>
</organism>
<accession>A0ABT9LY73</accession>
<evidence type="ECO:0000313" key="1">
    <source>
        <dbReference type="EMBL" id="MDP9729220.1"/>
    </source>
</evidence>
<gene>
    <name evidence="1" type="ORF">J2S04_002190</name>
</gene>